<keyword evidence="5" id="KW-0472">Membrane</keyword>
<dbReference type="InterPro" id="IPR006143">
    <property type="entry name" value="RND_pump_MFP"/>
</dbReference>
<dbReference type="Pfam" id="PF25963">
    <property type="entry name" value="Beta-barrel_AAEA"/>
    <property type="match status" value="1"/>
</dbReference>
<dbReference type="InterPro" id="IPR058625">
    <property type="entry name" value="MdtA-like_BSH"/>
</dbReference>
<evidence type="ECO:0000313" key="8">
    <source>
        <dbReference type="EMBL" id="TWH77113.1"/>
    </source>
</evidence>
<dbReference type="Gene3D" id="2.40.50.100">
    <property type="match status" value="1"/>
</dbReference>
<protein>
    <submittedName>
        <fullName evidence="8">RND family efflux transporter MFP subunit</fullName>
    </submittedName>
</protein>
<dbReference type="GO" id="GO:0016020">
    <property type="term" value="C:membrane"/>
    <property type="evidence" value="ECO:0007669"/>
    <property type="project" value="InterPro"/>
</dbReference>
<dbReference type="SUPFAM" id="SSF111369">
    <property type="entry name" value="HlyD-like secretion proteins"/>
    <property type="match status" value="1"/>
</dbReference>
<evidence type="ECO:0000256" key="5">
    <source>
        <dbReference type="ARBA" id="ARBA00023136"/>
    </source>
</evidence>
<keyword evidence="3" id="KW-1133">Transmembrane helix</keyword>
<dbReference type="OrthoDB" id="9811754at2"/>
<dbReference type="EMBL" id="VLKG01000001">
    <property type="protein sequence ID" value="TWH77113.1"/>
    <property type="molecule type" value="Genomic_DNA"/>
</dbReference>
<dbReference type="PANTHER" id="PTHR30367:SF12">
    <property type="entry name" value="P-HYDROXYBENZOIC ACID EFFLUX PUMP SUBUNIT AAEA"/>
    <property type="match status" value="1"/>
</dbReference>
<dbReference type="GO" id="GO:0022857">
    <property type="term" value="F:transmembrane transporter activity"/>
    <property type="evidence" value="ECO:0007669"/>
    <property type="project" value="InterPro"/>
</dbReference>
<evidence type="ECO:0000256" key="3">
    <source>
        <dbReference type="ARBA" id="ARBA00022989"/>
    </source>
</evidence>
<evidence type="ECO:0000256" key="1">
    <source>
        <dbReference type="ARBA" id="ARBA00009477"/>
    </source>
</evidence>
<feature type="domain" description="Multidrug resistance protein MdtA-like barrel-sandwich hybrid" evidence="6">
    <location>
        <begin position="45"/>
        <end position="184"/>
    </location>
</feature>
<evidence type="ECO:0000313" key="9">
    <source>
        <dbReference type="Proteomes" id="UP000319627"/>
    </source>
</evidence>
<dbReference type="InterPro" id="IPR050393">
    <property type="entry name" value="MFP_Efflux_Pump"/>
</dbReference>
<dbReference type="RefSeq" id="WP_144569812.1">
    <property type="nucleotide sequence ID" value="NZ_VLKG01000001.1"/>
</dbReference>
<keyword evidence="4" id="KW-0175">Coiled coil</keyword>
<dbReference type="InterPro" id="IPR058634">
    <property type="entry name" value="AaeA-lik-b-barrel"/>
</dbReference>
<dbReference type="NCBIfam" id="TIGR01730">
    <property type="entry name" value="RND_mfp"/>
    <property type="match status" value="1"/>
</dbReference>
<evidence type="ECO:0000259" key="6">
    <source>
        <dbReference type="Pfam" id="PF25917"/>
    </source>
</evidence>
<evidence type="ECO:0000256" key="2">
    <source>
        <dbReference type="ARBA" id="ARBA00022692"/>
    </source>
</evidence>
<dbReference type="Gene3D" id="2.40.30.170">
    <property type="match status" value="1"/>
</dbReference>
<dbReference type="Proteomes" id="UP000319627">
    <property type="component" value="Unassembled WGS sequence"/>
</dbReference>
<comment type="caution">
    <text evidence="8">The sequence shown here is derived from an EMBL/GenBank/DDBJ whole genome shotgun (WGS) entry which is preliminary data.</text>
</comment>
<gene>
    <name evidence="8" type="ORF">LX59_00015</name>
</gene>
<evidence type="ECO:0000259" key="7">
    <source>
        <dbReference type="Pfam" id="PF25963"/>
    </source>
</evidence>
<keyword evidence="2" id="KW-0812">Transmembrane</keyword>
<dbReference type="AlphaFoldDB" id="A0A562J1X7"/>
<dbReference type="PANTHER" id="PTHR30367">
    <property type="entry name" value="P-HYDROXYBENZOIC ACID EFFLUX PUMP SUBUNIT AAEA-RELATED"/>
    <property type="match status" value="1"/>
</dbReference>
<reference evidence="8 9" key="1">
    <citation type="submission" date="2019-07" db="EMBL/GenBank/DDBJ databases">
        <title>Genomic Encyclopedia of Type Strains, Phase I: the one thousand microbial genomes (KMG-I) project.</title>
        <authorList>
            <person name="Kyrpides N."/>
        </authorList>
    </citation>
    <scope>NUCLEOTIDE SEQUENCE [LARGE SCALE GENOMIC DNA]</scope>
    <source>
        <strain evidence="8 9">DSM 375</strain>
    </source>
</reference>
<feature type="domain" description="p-hydroxybenzoic acid efflux pump subunit AaeA-like beta-barrel" evidence="7">
    <location>
        <begin position="188"/>
        <end position="283"/>
    </location>
</feature>
<keyword evidence="9" id="KW-1185">Reference proteome</keyword>
<evidence type="ECO:0000256" key="4">
    <source>
        <dbReference type="ARBA" id="ARBA00023054"/>
    </source>
</evidence>
<comment type="similarity">
    <text evidence="1">Belongs to the membrane fusion protein (MFP) (TC 8.A.1) family.</text>
</comment>
<dbReference type="Pfam" id="PF25917">
    <property type="entry name" value="BSH_RND"/>
    <property type="match status" value="1"/>
</dbReference>
<accession>A0A562J1X7</accession>
<name>A0A562J1X7_9GAMM</name>
<proteinExistence type="inferred from homology"/>
<sequence length="297" mass="33603">MSWKKVISVLFTLLVFCAAAVTVRLLWVHYMDSPWTRDGRVRADIVRIAPDVTGLVTEVAVRDNQFVKKGDLLLQIDHEHYHHALKQAEALVAARKAEWQMRQDDASRRADMDERVVSRESRSNAGLLAASAQADYNQALVQLETARLNMHRTEVRAPVDGYVTNLNVFVGDFANRGEAVMAVVNSHSFYVYGYFEETRLPMIREGDKAEMRLMSGQVMMGRVHSIARGIYDRDNPESRSLVADVNPTFNWVRLARRIPVRIELEEVPPDLVLSAGLTCTVTVIPGEDRARPDPDLF</sequence>
<organism evidence="8 9">
    <name type="scientific">Azomonas agilis</name>
    <dbReference type="NCBI Taxonomy" id="116849"/>
    <lineage>
        <taxon>Bacteria</taxon>
        <taxon>Pseudomonadati</taxon>
        <taxon>Pseudomonadota</taxon>
        <taxon>Gammaproteobacteria</taxon>
        <taxon>Pseudomonadales</taxon>
        <taxon>Pseudomonadaceae</taxon>
        <taxon>Azomonas</taxon>
    </lineage>
</organism>